<keyword evidence="13" id="KW-1185">Reference proteome</keyword>
<keyword evidence="6 9" id="KW-1133">Transmembrane helix</keyword>
<dbReference type="PANTHER" id="PTHR33908:SF11">
    <property type="entry name" value="MEMBRANE PROTEIN"/>
    <property type="match status" value="1"/>
</dbReference>
<dbReference type="EC" id="2.4.-.-" evidence="12"/>
<evidence type="ECO:0000256" key="8">
    <source>
        <dbReference type="SAM" id="MobiDB-lite"/>
    </source>
</evidence>
<evidence type="ECO:0000256" key="6">
    <source>
        <dbReference type="ARBA" id="ARBA00022989"/>
    </source>
</evidence>
<keyword evidence="5 9" id="KW-0812">Transmembrane</keyword>
<feature type="domain" description="DUF7846" evidence="11">
    <location>
        <begin position="528"/>
        <end position="708"/>
    </location>
</feature>
<evidence type="ECO:0000256" key="2">
    <source>
        <dbReference type="ARBA" id="ARBA00022475"/>
    </source>
</evidence>
<feature type="transmembrane region" description="Helical" evidence="9">
    <location>
        <begin position="28"/>
        <end position="51"/>
    </location>
</feature>
<evidence type="ECO:0000259" key="11">
    <source>
        <dbReference type="Pfam" id="PF25230"/>
    </source>
</evidence>
<dbReference type="InterPro" id="IPR050297">
    <property type="entry name" value="LipidA_mod_glycosyltrf_83"/>
</dbReference>
<evidence type="ECO:0000256" key="9">
    <source>
        <dbReference type="SAM" id="Phobius"/>
    </source>
</evidence>
<dbReference type="GO" id="GO:0008610">
    <property type="term" value="P:lipid biosynthetic process"/>
    <property type="evidence" value="ECO:0007669"/>
    <property type="project" value="UniProtKB-ARBA"/>
</dbReference>
<proteinExistence type="predicted"/>
<dbReference type="GO" id="GO:0016757">
    <property type="term" value="F:glycosyltransferase activity"/>
    <property type="evidence" value="ECO:0007669"/>
    <property type="project" value="UniProtKB-KW"/>
</dbReference>
<feature type="region of interest" description="Disordered" evidence="8">
    <location>
        <begin position="758"/>
        <end position="788"/>
    </location>
</feature>
<feature type="transmembrane region" description="Helical" evidence="9">
    <location>
        <begin position="334"/>
        <end position="353"/>
    </location>
</feature>
<name>A0ABD5UYJ6_9EURY</name>
<comment type="caution">
    <text evidence="12">The sequence shown here is derived from an EMBL/GenBank/DDBJ whole genome shotgun (WGS) entry which is preliminary data.</text>
</comment>
<dbReference type="Pfam" id="PF25230">
    <property type="entry name" value="DUF7846"/>
    <property type="match status" value="1"/>
</dbReference>
<evidence type="ECO:0000256" key="3">
    <source>
        <dbReference type="ARBA" id="ARBA00022676"/>
    </source>
</evidence>
<feature type="transmembrane region" description="Helical" evidence="9">
    <location>
        <begin position="391"/>
        <end position="410"/>
    </location>
</feature>
<dbReference type="Pfam" id="PF13231">
    <property type="entry name" value="PMT_2"/>
    <property type="match status" value="1"/>
</dbReference>
<feature type="transmembrane region" description="Helical" evidence="9">
    <location>
        <begin position="144"/>
        <end position="160"/>
    </location>
</feature>
<evidence type="ECO:0000256" key="1">
    <source>
        <dbReference type="ARBA" id="ARBA00004651"/>
    </source>
</evidence>
<accession>A0ABD5UYJ6</accession>
<evidence type="ECO:0000256" key="4">
    <source>
        <dbReference type="ARBA" id="ARBA00022679"/>
    </source>
</evidence>
<dbReference type="EMBL" id="JBHSXL010000009">
    <property type="protein sequence ID" value="MFC6892879.1"/>
    <property type="molecule type" value="Genomic_DNA"/>
</dbReference>
<evidence type="ECO:0000259" key="10">
    <source>
        <dbReference type="Pfam" id="PF13231"/>
    </source>
</evidence>
<sequence length="788" mass="84678">MLERIRATIDRTLAAGQRRVRRALPETWLAALIAGVSGVVVFTVASTVFAYHSSNHDEAVYLMQAAMLLEGQLELHAGELADAFHPWFFIEDGGRLYPKYSPVPSAMYAVAMGLLGEPRVTLAAVAAANAFLVYRLASMAWDRRVGVVAAVVFAAAPMAVVTTSVFLPYAPTTALNLAFAVAYLRGVREESIRWGVLAGIAVGIAFFSRPYTAVLFAAPFIAHAGYAVIAAGKDEGVLGRIRERGPDALRWGVLPSPIRRNLATALFGLLFVGVTLAYNARMTGSATTFPYAVFAPLDGPGFGRRRILGHSIVYTPELALRANGYVLWYLLTRWFTAGALGSAAAAGGLAVALRRWSRAGRRRAARMGEEAGGRSIGKFDDRSIRGTSGKLLAGLFVTVPLGNVAFWGNYNVLATMDDPTNGIVSQFGPIYHFDLLVPLSVFAAIGVVVGWRRAREAIRDLLESDGTGIDPDGTVVRACLAAVVLAGVLLAGGANAAVVAEPVDRNAAHAEKYETAYEPIETAEFENALVIIPAPYGEWQNHPFQYLRNDPGFDGPVVYALDRDPGEDFTVFDAYPDREYHRYTYRGEWTPTGDRHVTPRLERIEVRRGAVLEGEATVGIPDRVTSARVRIEGAGDEHASYVVADPDGSLAVPWRMDAERVRLPAAGSDGGEDAVDAAAVPVPEDDGRVSLSITLTQPDGGTLTYRQDLDVRVSEVDGSEASDADAEGRDGSVVEVVWPPERKVCRLATDCGREGTYLPNHPDAHLDGVSFETSITTGDEERDGDGGT</sequence>
<evidence type="ECO:0000256" key="5">
    <source>
        <dbReference type="ARBA" id="ARBA00022692"/>
    </source>
</evidence>
<feature type="transmembrane region" description="Helical" evidence="9">
    <location>
        <begin position="213"/>
        <end position="232"/>
    </location>
</feature>
<feature type="domain" description="Glycosyltransferase RgtA/B/C/D-like" evidence="10">
    <location>
        <begin position="122"/>
        <end position="230"/>
    </location>
</feature>
<dbReference type="PANTHER" id="PTHR33908">
    <property type="entry name" value="MANNOSYLTRANSFERASE YKCB-RELATED"/>
    <property type="match status" value="1"/>
</dbReference>
<reference evidence="12 13" key="1">
    <citation type="journal article" date="2019" name="Int. J. Syst. Evol. Microbiol.">
        <title>The Global Catalogue of Microorganisms (GCM) 10K type strain sequencing project: providing services to taxonomists for standard genome sequencing and annotation.</title>
        <authorList>
            <consortium name="The Broad Institute Genomics Platform"/>
            <consortium name="The Broad Institute Genome Sequencing Center for Infectious Disease"/>
            <person name="Wu L."/>
            <person name="Ma J."/>
        </authorList>
    </citation>
    <scope>NUCLEOTIDE SEQUENCE [LARGE SCALE GENOMIC DNA]</scope>
    <source>
        <strain evidence="12 13">SKJ47</strain>
    </source>
</reference>
<evidence type="ECO:0000256" key="7">
    <source>
        <dbReference type="ARBA" id="ARBA00023136"/>
    </source>
</evidence>
<feature type="transmembrane region" description="Helical" evidence="9">
    <location>
        <begin position="262"/>
        <end position="280"/>
    </location>
</feature>
<gene>
    <name evidence="12" type="ORF">ACFQE9_09725</name>
</gene>
<dbReference type="InterPro" id="IPR057168">
    <property type="entry name" value="DUF7846"/>
</dbReference>
<protein>
    <submittedName>
        <fullName evidence="12">Glycosyltransferase family 39 protein</fullName>
        <ecNumber evidence="12">2.4.-.-</ecNumber>
    </submittedName>
</protein>
<dbReference type="GO" id="GO:0005886">
    <property type="term" value="C:plasma membrane"/>
    <property type="evidence" value="ECO:0007669"/>
    <property type="project" value="UniProtKB-SubCell"/>
</dbReference>
<feature type="transmembrane region" description="Helical" evidence="9">
    <location>
        <begin position="430"/>
        <end position="451"/>
    </location>
</feature>
<organism evidence="12 13">
    <name type="scientific">Halopenitus salinus</name>
    <dbReference type="NCBI Taxonomy" id="1198295"/>
    <lineage>
        <taxon>Archaea</taxon>
        <taxon>Methanobacteriati</taxon>
        <taxon>Methanobacteriota</taxon>
        <taxon>Stenosarchaea group</taxon>
        <taxon>Halobacteria</taxon>
        <taxon>Halobacteriales</taxon>
        <taxon>Haloferacaceae</taxon>
        <taxon>Halopenitus</taxon>
    </lineage>
</organism>
<keyword evidence="4 12" id="KW-0808">Transferase</keyword>
<dbReference type="Proteomes" id="UP001596296">
    <property type="component" value="Unassembled WGS sequence"/>
</dbReference>
<keyword evidence="7 9" id="KW-0472">Membrane</keyword>
<comment type="subcellular location">
    <subcellularLocation>
        <location evidence="1">Cell membrane</location>
        <topology evidence="1">Multi-pass membrane protein</topology>
    </subcellularLocation>
</comment>
<feature type="compositionally biased region" description="Acidic residues" evidence="8">
    <location>
        <begin position="778"/>
        <end position="788"/>
    </location>
</feature>
<evidence type="ECO:0000313" key="12">
    <source>
        <dbReference type="EMBL" id="MFC6892879.1"/>
    </source>
</evidence>
<keyword evidence="3 12" id="KW-0328">Glycosyltransferase</keyword>
<keyword evidence="2" id="KW-1003">Cell membrane</keyword>
<dbReference type="AlphaFoldDB" id="A0ABD5UYJ6"/>
<feature type="transmembrane region" description="Helical" evidence="9">
    <location>
        <begin position="106"/>
        <end position="132"/>
    </location>
</feature>
<dbReference type="RefSeq" id="WP_379743895.1">
    <property type="nucleotide sequence ID" value="NZ_JBHSVN010000001.1"/>
</dbReference>
<dbReference type="InterPro" id="IPR038731">
    <property type="entry name" value="RgtA/B/C-like"/>
</dbReference>
<evidence type="ECO:0000313" key="13">
    <source>
        <dbReference type="Proteomes" id="UP001596296"/>
    </source>
</evidence>